<gene>
    <name evidence="3" type="ordered locus">Amir_3116</name>
</gene>
<dbReference type="EMBL" id="CP001630">
    <property type="protein sequence ID" value="ACU37030.1"/>
    <property type="molecule type" value="Genomic_DNA"/>
</dbReference>
<feature type="transmembrane region" description="Helical" evidence="2">
    <location>
        <begin position="33"/>
        <end position="57"/>
    </location>
</feature>
<protein>
    <submittedName>
        <fullName evidence="3">Uncharacterized protein</fullName>
    </submittedName>
</protein>
<evidence type="ECO:0000256" key="2">
    <source>
        <dbReference type="SAM" id="Phobius"/>
    </source>
</evidence>
<dbReference type="AlphaFoldDB" id="C6W809"/>
<proteinExistence type="predicted"/>
<reference evidence="3 4" key="1">
    <citation type="journal article" date="2009" name="Stand. Genomic Sci.">
        <title>Complete genome sequence of Actinosynnema mirum type strain (101).</title>
        <authorList>
            <person name="Land M."/>
            <person name="Lapidus A."/>
            <person name="Mayilraj S."/>
            <person name="Chen F."/>
            <person name="Copeland A."/>
            <person name="Del Rio T.G."/>
            <person name="Nolan M."/>
            <person name="Lucas S."/>
            <person name="Tice H."/>
            <person name="Cheng J.F."/>
            <person name="Chertkov O."/>
            <person name="Bruce D."/>
            <person name="Goodwin L."/>
            <person name="Pitluck S."/>
            <person name="Rohde M."/>
            <person name="Goker M."/>
            <person name="Pati A."/>
            <person name="Ivanova N."/>
            <person name="Mavromatis K."/>
            <person name="Chen A."/>
            <person name="Palaniappan K."/>
            <person name="Hauser L."/>
            <person name="Chang Y.J."/>
            <person name="Jeffries C.C."/>
            <person name="Brettin T."/>
            <person name="Detter J.C."/>
            <person name="Han C."/>
            <person name="Chain P."/>
            <person name="Tindall B.J."/>
            <person name="Bristow J."/>
            <person name="Eisen J.A."/>
            <person name="Markowitz V."/>
            <person name="Hugenholtz P."/>
            <person name="Kyrpides N.C."/>
            <person name="Klenk H.P."/>
        </authorList>
    </citation>
    <scope>NUCLEOTIDE SEQUENCE [LARGE SCALE GENOMIC DNA]</scope>
    <source>
        <strain evidence="4">ATCC 29888 / DSM 43827 / JCM 3225 / NBRC 14064 / NCIMB 13271 / NRRL B-12336 / IMRU 3971 / 101</strain>
    </source>
</reference>
<feature type="region of interest" description="Disordered" evidence="1">
    <location>
        <begin position="297"/>
        <end position="317"/>
    </location>
</feature>
<organism evidence="3 4">
    <name type="scientific">Actinosynnema mirum (strain ATCC 29888 / DSM 43827 / JCM 3225 / NBRC 14064 / NCIMB 13271 / NRRL B-12336 / IMRU 3971 / 101)</name>
    <dbReference type="NCBI Taxonomy" id="446462"/>
    <lineage>
        <taxon>Bacteria</taxon>
        <taxon>Bacillati</taxon>
        <taxon>Actinomycetota</taxon>
        <taxon>Actinomycetes</taxon>
        <taxon>Pseudonocardiales</taxon>
        <taxon>Pseudonocardiaceae</taxon>
        <taxon>Actinosynnema</taxon>
    </lineage>
</organism>
<evidence type="ECO:0000256" key="1">
    <source>
        <dbReference type="SAM" id="MobiDB-lite"/>
    </source>
</evidence>
<sequence>MALVLGLLGLVARIVFVRGGILYGASAVARVDALVASLVALGAALAVLAWALGSVAVAAGSPSGGDEPRAVERWSELVSASVALGSVIAAVITFLNLVLPAVPASVATEPCAGAPVRHSRYIGLSAGTEGVNSRSGPSRGHEPNGRFPKGCSIGFEFFCLGDPVLDEVGSTDEITWVTSRWLVVSRQRSPFAAWLAARVSGEIREDRYVSDAYVTPQSSYDELPYGAARCSDGNRFPMPGKATWVSFDAERKILTAKADHARNMGFAVYVPGDVGFDDVPRYLQIYTSLADVAAGVATKEEPSPENNPGQASPEGGKSVLWRYDRTLVKELRASRGEVTVMAIPCLADNIPASTDLAAYKGYVVTRDSVPVPAPAHPDDFDKEQLARIACSANT</sequence>
<keyword evidence="2" id="KW-0472">Membrane</keyword>
<evidence type="ECO:0000313" key="4">
    <source>
        <dbReference type="Proteomes" id="UP000002213"/>
    </source>
</evidence>
<keyword evidence="4" id="KW-1185">Reference proteome</keyword>
<keyword evidence="2" id="KW-0812">Transmembrane</keyword>
<feature type="transmembrane region" description="Helical" evidence="2">
    <location>
        <begin position="77"/>
        <end position="99"/>
    </location>
</feature>
<dbReference type="KEGG" id="ami:Amir_3116"/>
<dbReference type="HOGENOM" id="CLU_699477_0_0_11"/>
<keyword evidence="2" id="KW-1133">Transmembrane helix</keyword>
<name>C6W809_ACTMD</name>
<accession>C6W809</accession>
<dbReference type="Proteomes" id="UP000002213">
    <property type="component" value="Chromosome"/>
</dbReference>
<evidence type="ECO:0000313" key="3">
    <source>
        <dbReference type="EMBL" id="ACU37030.1"/>
    </source>
</evidence>